<comment type="caution">
    <text evidence="2">The sequence shown here is derived from an EMBL/GenBank/DDBJ whole genome shotgun (WGS) entry which is preliminary data.</text>
</comment>
<dbReference type="GO" id="GO:0020037">
    <property type="term" value="F:heme binding"/>
    <property type="evidence" value="ECO:0007669"/>
    <property type="project" value="InterPro"/>
</dbReference>
<reference evidence="2 3" key="1">
    <citation type="submission" date="2016-07" db="EMBL/GenBank/DDBJ databases">
        <title>Draft Genome Sequence of Methylobrevis pamukkalensis PK2.</title>
        <authorList>
            <person name="Vasilenko O.V."/>
            <person name="Doronina N.V."/>
            <person name="Shmareva M.N."/>
            <person name="Tarlachkov S.V."/>
            <person name="Mustakhimov I."/>
            <person name="Trotsenko Y.A."/>
        </authorList>
    </citation>
    <scope>NUCLEOTIDE SEQUENCE [LARGE SCALE GENOMIC DNA]</scope>
    <source>
        <strain evidence="2 3">PK2</strain>
    </source>
</reference>
<evidence type="ECO:0000313" key="2">
    <source>
        <dbReference type="EMBL" id="ODN71775.1"/>
    </source>
</evidence>
<protein>
    <submittedName>
        <fullName evidence="2">Cytochrome P450</fullName>
    </submittedName>
</protein>
<accession>A0A1E3H6L0</accession>
<dbReference type="SUPFAM" id="SSF48264">
    <property type="entry name" value="Cytochrome P450"/>
    <property type="match status" value="1"/>
</dbReference>
<organism evidence="2 3">
    <name type="scientific">Methylobrevis pamukkalensis</name>
    <dbReference type="NCBI Taxonomy" id="1439726"/>
    <lineage>
        <taxon>Bacteria</taxon>
        <taxon>Pseudomonadati</taxon>
        <taxon>Pseudomonadota</taxon>
        <taxon>Alphaproteobacteria</taxon>
        <taxon>Hyphomicrobiales</taxon>
        <taxon>Pleomorphomonadaceae</taxon>
        <taxon>Methylobrevis</taxon>
    </lineage>
</organism>
<dbReference type="AlphaFoldDB" id="A0A1E3H6L0"/>
<dbReference type="Pfam" id="PF00067">
    <property type="entry name" value="p450"/>
    <property type="match status" value="1"/>
</dbReference>
<dbReference type="InterPro" id="IPR001128">
    <property type="entry name" value="Cyt_P450"/>
</dbReference>
<evidence type="ECO:0000256" key="1">
    <source>
        <dbReference type="ARBA" id="ARBA00010617"/>
    </source>
</evidence>
<dbReference type="RefSeq" id="WP_083255496.1">
    <property type="nucleotide sequence ID" value="NZ_MCRJ01000014.1"/>
</dbReference>
<dbReference type="GO" id="GO:0016705">
    <property type="term" value="F:oxidoreductase activity, acting on paired donors, with incorporation or reduction of molecular oxygen"/>
    <property type="evidence" value="ECO:0007669"/>
    <property type="project" value="InterPro"/>
</dbReference>
<name>A0A1E3H6L0_9HYPH</name>
<dbReference type="PANTHER" id="PTHR24305:SF166">
    <property type="entry name" value="CYTOCHROME P450 12A4, MITOCHONDRIAL-RELATED"/>
    <property type="match status" value="1"/>
</dbReference>
<dbReference type="PATRIC" id="fig|1439726.3.peg.960"/>
<evidence type="ECO:0000313" key="3">
    <source>
        <dbReference type="Proteomes" id="UP000094622"/>
    </source>
</evidence>
<comment type="similarity">
    <text evidence="1">Belongs to the cytochrome P450 family.</text>
</comment>
<proteinExistence type="inferred from homology"/>
<dbReference type="InterPro" id="IPR050121">
    <property type="entry name" value="Cytochrome_P450_monoxygenase"/>
</dbReference>
<dbReference type="EMBL" id="MCRJ01000014">
    <property type="protein sequence ID" value="ODN71775.1"/>
    <property type="molecule type" value="Genomic_DNA"/>
</dbReference>
<keyword evidence="3" id="KW-1185">Reference proteome</keyword>
<dbReference type="Proteomes" id="UP000094622">
    <property type="component" value="Unassembled WGS sequence"/>
</dbReference>
<dbReference type="InterPro" id="IPR036396">
    <property type="entry name" value="Cyt_P450_sf"/>
</dbReference>
<dbReference type="Gene3D" id="1.10.630.10">
    <property type="entry name" value="Cytochrome P450"/>
    <property type="match status" value="1"/>
</dbReference>
<dbReference type="GO" id="GO:0005506">
    <property type="term" value="F:iron ion binding"/>
    <property type="evidence" value="ECO:0007669"/>
    <property type="project" value="InterPro"/>
</dbReference>
<dbReference type="PANTHER" id="PTHR24305">
    <property type="entry name" value="CYTOCHROME P450"/>
    <property type="match status" value="1"/>
</dbReference>
<sequence length="363" mass="39871">MLDPADVRIVLGGTPEPFTSATDEKRAALGHFEPHNALVTRGAERTIRRRLNEEALETAHPVHSHVDGFRTIVREETTALTTEAAGSGELDWDAFSQAWFRVVRRVVLGNAARDDHALTDLMARLRGRANWAFAMPKDRRARDELHRRLQAHVDRAEPGSLAARVAGQPEAAFATHQMAQWLFAFDPAGMTTFRALALIVSNDDALARAEAEISAGGPDPAFLKACALETLRLFPTTPAILRQTTTAASLRAGRLPGDAGVLVYAPFFHRMSGLPDADRFAPVRWQGRDAEELLPFVPFSAGAAVCPAKHLVPLLVAEALRELLSRHRYAVLAPGWLAQAPRLRGTLNNYAIRLTLHPIPRRT</sequence>
<dbReference type="GO" id="GO:0004497">
    <property type="term" value="F:monooxygenase activity"/>
    <property type="evidence" value="ECO:0007669"/>
    <property type="project" value="InterPro"/>
</dbReference>
<gene>
    <name evidence="2" type="ORF">A6302_00918</name>
</gene>